<evidence type="ECO:0000256" key="2">
    <source>
        <dbReference type="ARBA" id="ARBA00022629"/>
    </source>
</evidence>
<keyword evidence="7" id="KW-0684">Rhamnose metabolism</keyword>
<evidence type="ECO:0000256" key="5">
    <source>
        <dbReference type="ARBA" id="ARBA00022777"/>
    </source>
</evidence>
<reference evidence="10 11" key="1">
    <citation type="submission" date="2019-02" db="EMBL/GenBank/DDBJ databases">
        <authorList>
            <person name="Khodamoradi S."/>
            <person name="Hahnke R.L."/>
            <person name="Kaempfer P."/>
            <person name="Schumann P."/>
            <person name="Rohde M."/>
            <person name="Steinert M."/>
            <person name="Luzhetskyy A."/>
            <person name="Wink J."/>
            <person name="Ruckert C."/>
        </authorList>
    </citation>
    <scope>NUCLEOTIDE SEQUENCE [LARGE SCALE GENOMIC DNA]</scope>
    <source>
        <strain evidence="10 11">M2</strain>
    </source>
</reference>
<dbReference type="KEGG" id="strr:EKD16_15325"/>
<evidence type="ECO:0000256" key="6">
    <source>
        <dbReference type="ARBA" id="ARBA00022840"/>
    </source>
</evidence>
<dbReference type="GO" id="GO:0042732">
    <property type="term" value="P:D-xylose metabolic process"/>
    <property type="evidence" value="ECO:0007669"/>
    <property type="project" value="UniProtKB-KW"/>
</dbReference>
<dbReference type="InterPro" id="IPR013449">
    <property type="entry name" value="Rhamnulokinase"/>
</dbReference>
<evidence type="ECO:0000313" key="11">
    <source>
        <dbReference type="Proteomes" id="UP000292235"/>
    </source>
</evidence>
<evidence type="ECO:0000256" key="3">
    <source>
        <dbReference type="ARBA" id="ARBA00022679"/>
    </source>
</evidence>
<evidence type="ECO:0000256" key="1">
    <source>
        <dbReference type="ARBA" id="ARBA00009156"/>
    </source>
</evidence>
<dbReference type="Proteomes" id="UP000292235">
    <property type="component" value="Chromosome"/>
</dbReference>
<dbReference type="AlphaFoldDB" id="A0A4V0ZJV9"/>
<keyword evidence="2" id="KW-0119">Carbohydrate metabolism</keyword>
<keyword evidence="4" id="KW-0547">Nucleotide-binding</keyword>
<comment type="similarity">
    <text evidence="1">Belongs to the FGGY kinase family.</text>
</comment>
<keyword evidence="6" id="KW-0067">ATP-binding</keyword>
<dbReference type="PANTHER" id="PTHR43095:SF5">
    <property type="entry name" value="XYLULOSE KINASE"/>
    <property type="match status" value="1"/>
</dbReference>
<evidence type="ECO:0000259" key="8">
    <source>
        <dbReference type="Pfam" id="PF00370"/>
    </source>
</evidence>
<dbReference type="SUPFAM" id="SSF53067">
    <property type="entry name" value="Actin-like ATPase domain"/>
    <property type="match status" value="2"/>
</dbReference>
<dbReference type="GO" id="GO:0005524">
    <property type="term" value="F:ATP binding"/>
    <property type="evidence" value="ECO:0007669"/>
    <property type="project" value="UniProtKB-KW"/>
</dbReference>
<gene>
    <name evidence="10" type="primary">rhaB</name>
    <name evidence="10" type="ORF">EKD16_15325</name>
</gene>
<proteinExistence type="inferred from homology"/>
<dbReference type="InterPro" id="IPR018485">
    <property type="entry name" value="FGGY_C"/>
</dbReference>
<evidence type="ECO:0000256" key="7">
    <source>
        <dbReference type="ARBA" id="ARBA00023308"/>
    </source>
</evidence>
<evidence type="ECO:0000313" key="10">
    <source>
        <dbReference type="EMBL" id="QBI54842.1"/>
    </source>
</evidence>
<keyword evidence="11" id="KW-1185">Reference proteome</keyword>
<name>A0A4V0ZJV9_9ACTN</name>
<dbReference type="InterPro" id="IPR050406">
    <property type="entry name" value="FGGY_Carb_Kinase"/>
</dbReference>
<dbReference type="EC" id="2.7.1.5" evidence="10"/>
<dbReference type="CDD" id="cd07771">
    <property type="entry name" value="ASKHA_NBD_FGGY_RhaB-like"/>
    <property type="match status" value="1"/>
</dbReference>
<organism evidence="10 11">
    <name type="scientific">Streptomonospora litoralis</name>
    <dbReference type="NCBI Taxonomy" id="2498135"/>
    <lineage>
        <taxon>Bacteria</taxon>
        <taxon>Bacillati</taxon>
        <taxon>Actinomycetota</taxon>
        <taxon>Actinomycetes</taxon>
        <taxon>Streptosporangiales</taxon>
        <taxon>Nocardiopsidaceae</taxon>
        <taxon>Streptomonospora</taxon>
    </lineage>
</organism>
<dbReference type="PANTHER" id="PTHR43095">
    <property type="entry name" value="SUGAR KINASE"/>
    <property type="match status" value="1"/>
</dbReference>
<dbReference type="InterPro" id="IPR043129">
    <property type="entry name" value="ATPase_NBD"/>
</dbReference>
<dbReference type="Pfam" id="PF02782">
    <property type="entry name" value="FGGY_C"/>
    <property type="match status" value="1"/>
</dbReference>
<dbReference type="EMBL" id="CP036455">
    <property type="protein sequence ID" value="QBI54842.1"/>
    <property type="molecule type" value="Genomic_DNA"/>
</dbReference>
<dbReference type="RefSeq" id="WP_131098944.1">
    <property type="nucleotide sequence ID" value="NZ_CP036455.1"/>
</dbReference>
<protein>
    <submittedName>
        <fullName evidence="10">Rhamnulokinase</fullName>
        <ecNumber evidence="10">2.7.1.5</ecNumber>
    </submittedName>
</protein>
<dbReference type="InterPro" id="IPR018484">
    <property type="entry name" value="FGGY_N"/>
</dbReference>
<keyword evidence="3 10" id="KW-0808">Transferase</keyword>
<evidence type="ECO:0000256" key="4">
    <source>
        <dbReference type="ARBA" id="ARBA00022741"/>
    </source>
</evidence>
<keyword evidence="2" id="KW-0859">Xylose metabolism</keyword>
<dbReference type="GO" id="GO:0008993">
    <property type="term" value="F:rhamnulokinase activity"/>
    <property type="evidence" value="ECO:0007669"/>
    <property type="project" value="UniProtKB-EC"/>
</dbReference>
<dbReference type="OrthoDB" id="9761504at2"/>
<accession>A0A4V0ZJV9</accession>
<feature type="domain" description="Carbohydrate kinase FGGY C-terminal" evidence="9">
    <location>
        <begin position="264"/>
        <end position="453"/>
    </location>
</feature>
<evidence type="ECO:0000259" key="9">
    <source>
        <dbReference type="Pfam" id="PF02782"/>
    </source>
</evidence>
<sequence length="495" mass="51654">MSPSDRSGPSDARDVFAAVDLGASSGRVVVGRAGLDELALTEVHRFANRPLRLPDGLHWDIGGLYQGVLEGLRAASEYAPRSVGIDSWAVDYGLLDASGALLGLPHHYRDSRTDAVAPAVVERVGAAELYARNGLQYLSFNTIFQLAAAAGSAQLRGADTLLLLPDLLAFWLTGVPGAEVTNASTTGLLDVATRRWSPELLEAAGVPASLMGDLCAPGDVIGTLLPAPAEHSGLDAATAVAAVASHDTASAVAAVPARTERFGYVSCGTWSLAGLELDAPVTSEAARAANFTNELGVEGTTRFLRNIMGLWLVQECLRDWGLDDSALPGLLAEAAAAPPFAALIDAGDPRYLPPGGMPARIGAHLRETGQPEPADRGALLRCVLESLALAHRDTLRRACKLSGRDIEVVHLVGGGARNELLCQWSADALGLPVEAGPVEATAVGNIIVQARAAHPGVSHAELRRLIHTTQRPRRYEPAAGTASAWDAAAARLGLE</sequence>
<dbReference type="Pfam" id="PF00370">
    <property type="entry name" value="FGGY_N"/>
    <property type="match status" value="1"/>
</dbReference>
<keyword evidence="5 10" id="KW-0418">Kinase</keyword>
<dbReference type="Gene3D" id="3.30.420.40">
    <property type="match status" value="2"/>
</dbReference>
<feature type="domain" description="Carbohydrate kinase FGGY N-terminal" evidence="8">
    <location>
        <begin position="18"/>
        <end position="252"/>
    </location>
</feature>
<dbReference type="GO" id="GO:0019301">
    <property type="term" value="P:rhamnose catabolic process"/>
    <property type="evidence" value="ECO:0007669"/>
    <property type="project" value="InterPro"/>
</dbReference>